<reference evidence="5 6" key="1">
    <citation type="submission" date="2020-06" db="EMBL/GenBank/DDBJ databases">
        <authorList>
            <person name="Li R."/>
            <person name="Bekaert M."/>
        </authorList>
    </citation>
    <scope>NUCLEOTIDE SEQUENCE [LARGE SCALE GENOMIC DNA]</scope>
    <source>
        <strain evidence="6">wild</strain>
    </source>
</reference>
<keyword evidence="6" id="KW-1185">Reference proteome</keyword>
<proteinExistence type="predicted"/>
<keyword evidence="2" id="KW-0812">Transmembrane</keyword>
<protein>
    <recommendedName>
        <fullName evidence="4">Farnesoic acid O-methyl transferase domain-containing protein</fullName>
    </recommendedName>
</protein>
<keyword evidence="3" id="KW-0732">Signal</keyword>
<dbReference type="InterPro" id="IPR022041">
    <property type="entry name" value="Methyltransf_FA"/>
</dbReference>
<evidence type="ECO:0000256" key="1">
    <source>
        <dbReference type="SAM" id="MobiDB-lite"/>
    </source>
</evidence>
<feature type="domain" description="Farnesoic acid O-methyl transferase" evidence="4">
    <location>
        <begin position="233"/>
        <end position="349"/>
    </location>
</feature>
<feature type="domain" description="Farnesoic acid O-methyl transferase" evidence="4">
    <location>
        <begin position="53"/>
        <end position="170"/>
    </location>
</feature>
<keyword evidence="2" id="KW-0472">Membrane</keyword>
<evidence type="ECO:0000313" key="5">
    <source>
        <dbReference type="EMBL" id="CAC5412472.1"/>
    </source>
</evidence>
<feature type="signal peptide" evidence="3">
    <location>
        <begin position="1"/>
        <end position="19"/>
    </location>
</feature>
<keyword evidence="2" id="KW-1133">Transmembrane helix</keyword>
<accession>A0A6J8DYM8</accession>
<sequence length="777" mass="86728">MNTFVVMFSVLHIVSTAVSNHSDCQGPSIETPKLYEYILLSDNGICIGNPVTDSINFKVKAKSDAHVALMSSNTDHDPIYEIILGGWANSRSIIRDSKEGLPLAMHHGPVLKQTVYRTFNISWSNGNIRVEDGSKAKIMEWTDTSSPLEIRNIGISTWWGSTGNWSFPCQDCQGKEKGGYINRTISEKFGFLIESGFANDSECQGQSIETPNLYKYILLSDNGICIGNPVMDSISFKVKAKSDAHVALISSSTDQDPLYEIILGGWANTKSIIRYSKKGLPLSTHPGPVLAQTVYRTFYIKWSSGHIRVEDGSKAIIMEWTDTSSSFEIRNIGISTGWGSIGNWSFPCQDCQENGKKNKKNTELQDCQGPSIETPNLYKYILLSDIGIGIRNPVADSINFKVKASSNAQVALMSSNTDQDLLYEIVLGGWANSKSVIRDSKEGVALATHDGQVLKQTEYRTFYINWRNGHIRVENGSKAKIMEWTDTSSQLKIRNIGISTGGGSTGNWSFPCQGIQEQENIVSGKITEILLILLTSTLFGIVTFILCCLFIRHYNRNRIRSPLSRDQADTENTNEIYEEIDIALELNVNNSVYLTTPGNDQIENHEMREAEKMWMPTSIQTIQEIVEQKMRDISMPNWIRSPLSRGQADTGNANEIYKEIDIPLEINVNNSVNLSSPENYQTENHEMRDAEQMSMPTSEIVEQTMRDISMRVLTETTTQVVSDTPLQVLRATGQVISDNNVSEPNSRRSSLSSESAYDECFNSISSYDYCGPKKSSE</sequence>
<feature type="chain" id="PRO_5027016897" description="Farnesoic acid O-methyl transferase domain-containing protein" evidence="3">
    <location>
        <begin position="20"/>
        <end position="777"/>
    </location>
</feature>
<dbReference type="AlphaFoldDB" id="A0A6J8DYM8"/>
<dbReference type="EMBL" id="CACVKT020008021">
    <property type="protein sequence ID" value="CAC5412472.1"/>
    <property type="molecule type" value="Genomic_DNA"/>
</dbReference>
<evidence type="ECO:0000256" key="3">
    <source>
        <dbReference type="SAM" id="SignalP"/>
    </source>
</evidence>
<dbReference type="PANTHER" id="PTHR36695">
    <property type="entry name" value="AGAP008648-PA"/>
    <property type="match status" value="1"/>
</dbReference>
<evidence type="ECO:0000259" key="4">
    <source>
        <dbReference type="Pfam" id="PF12248"/>
    </source>
</evidence>
<dbReference type="Pfam" id="PF12248">
    <property type="entry name" value="Methyltransf_FA"/>
    <property type="match status" value="3"/>
</dbReference>
<name>A0A6J8DYM8_MYTCO</name>
<gene>
    <name evidence="5" type="ORF">MCOR_45446</name>
</gene>
<evidence type="ECO:0000313" key="6">
    <source>
        <dbReference type="Proteomes" id="UP000507470"/>
    </source>
</evidence>
<dbReference type="OrthoDB" id="6044186at2759"/>
<feature type="transmembrane region" description="Helical" evidence="2">
    <location>
        <begin position="529"/>
        <end position="551"/>
    </location>
</feature>
<feature type="domain" description="Farnesoic acid O-methyl transferase" evidence="4">
    <location>
        <begin position="397"/>
        <end position="512"/>
    </location>
</feature>
<dbReference type="PANTHER" id="PTHR36695:SF12">
    <property type="entry name" value="AGAP008648-PA"/>
    <property type="match status" value="1"/>
</dbReference>
<organism evidence="5 6">
    <name type="scientific">Mytilus coruscus</name>
    <name type="common">Sea mussel</name>
    <dbReference type="NCBI Taxonomy" id="42192"/>
    <lineage>
        <taxon>Eukaryota</taxon>
        <taxon>Metazoa</taxon>
        <taxon>Spiralia</taxon>
        <taxon>Lophotrochozoa</taxon>
        <taxon>Mollusca</taxon>
        <taxon>Bivalvia</taxon>
        <taxon>Autobranchia</taxon>
        <taxon>Pteriomorphia</taxon>
        <taxon>Mytilida</taxon>
        <taxon>Mytiloidea</taxon>
        <taxon>Mytilidae</taxon>
        <taxon>Mytilinae</taxon>
        <taxon>Mytilus</taxon>
    </lineage>
</organism>
<feature type="compositionally biased region" description="Low complexity" evidence="1">
    <location>
        <begin position="742"/>
        <end position="755"/>
    </location>
</feature>
<dbReference type="Proteomes" id="UP000507470">
    <property type="component" value="Unassembled WGS sequence"/>
</dbReference>
<feature type="region of interest" description="Disordered" evidence="1">
    <location>
        <begin position="737"/>
        <end position="756"/>
    </location>
</feature>
<evidence type="ECO:0000256" key="2">
    <source>
        <dbReference type="SAM" id="Phobius"/>
    </source>
</evidence>